<dbReference type="PANTHER" id="PTHR42643">
    <property type="entry name" value="IONOTROPIC RECEPTOR 20A-RELATED"/>
    <property type="match status" value="1"/>
</dbReference>
<keyword evidence="9" id="KW-1185">Reference proteome</keyword>
<evidence type="ECO:0000313" key="8">
    <source>
        <dbReference type="EnsemblMetazoa" id="AGAP029226-PA"/>
    </source>
</evidence>
<keyword evidence="7" id="KW-0325">Glycoprotein</keyword>
<dbReference type="AlphaFoldDB" id="A0A3F2YYU5"/>
<dbReference type="Proteomes" id="UP000007062">
    <property type="component" value="Chromosome 2L"/>
</dbReference>
<protein>
    <submittedName>
        <fullName evidence="8">Uncharacterized protein</fullName>
    </submittedName>
</protein>
<evidence type="ECO:0000256" key="3">
    <source>
        <dbReference type="ARBA" id="ARBA00022692"/>
    </source>
</evidence>
<keyword evidence="6" id="KW-0675">Receptor</keyword>
<reference evidence="8 9" key="2">
    <citation type="journal article" date="2004" name="Trends Parasitol.">
        <title>The Anopheles gambiae genome: an update.</title>
        <authorList>
            <person name="Mongin E."/>
            <person name="Louis C."/>
            <person name="Holt R.A."/>
            <person name="Birney E."/>
            <person name="Collins F.H."/>
        </authorList>
    </citation>
    <scope>NUCLEOTIDE SEQUENCE [LARGE SCALE GENOMIC DNA]</scope>
    <source>
        <strain evidence="8 9">PEST</strain>
    </source>
</reference>
<dbReference type="SUPFAM" id="SSF53850">
    <property type="entry name" value="Periplasmic binding protein-like II"/>
    <property type="match status" value="1"/>
</dbReference>
<keyword evidence="5" id="KW-0472">Membrane</keyword>
<evidence type="ECO:0000256" key="7">
    <source>
        <dbReference type="ARBA" id="ARBA00023180"/>
    </source>
</evidence>
<evidence type="ECO:0000256" key="6">
    <source>
        <dbReference type="ARBA" id="ARBA00023170"/>
    </source>
</evidence>
<proteinExistence type="predicted"/>
<dbReference type="PANTHER" id="PTHR42643:SF41">
    <property type="entry name" value="IONOTROPIC RECEPTOR 20A-RELATED"/>
    <property type="match status" value="1"/>
</dbReference>
<keyword evidence="2" id="KW-1003">Cell membrane</keyword>
<keyword evidence="4" id="KW-1133">Transmembrane helix</keyword>
<reference evidence="8 9" key="1">
    <citation type="journal article" date="2002" name="Science">
        <title>The genome sequence of the malaria mosquito Anopheles gambiae.</title>
        <authorList>
            <person name="Holt R.A."/>
            <person name="Subramanian G.M."/>
            <person name="Halpern A."/>
            <person name="Sutton G.G."/>
            <person name="Charlab R."/>
            <person name="Nusskern D.R."/>
            <person name="Wincker P."/>
            <person name="Clark A.G."/>
            <person name="Ribeiro J.M."/>
            <person name="Wides R."/>
            <person name="Salzberg S.L."/>
            <person name="Loftus B."/>
            <person name="Yandell M."/>
            <person name="Majoros W.H."/>
            <person name="Rusch D.B."/>
            <person name="Lai Z."/>
            <person name="Kraft C.L."/>
            <person name="Abril J.F."/>
            <person name="Anthouard V."/>
            <person name="Arensburger P."/>
            <person name="Atkinson P.W."/>
            <person name="Baden H."/>
            <person name="de Berardinis V."/>
            <person name="Baldwin D."/>
            <person name="Benes V."/>
            <person name="Biedler J."/>
            <person name="Blass C."/>
            <person name="Bolanos R."/>
            <person name="Boscus D."/>
            <person name="Barnstead M."/>
            <person name="Cai S."/>
            <person name="Center A."/>
            <person name="Chaturverdi K."/>
            <person name="Christophides G.K."/>
            <person name="Chrystal M.A."/>
            <person name="Clamp M."/>
            <person name="Cravchik A."/>
            <person name="Curwen V."/>
            <person name="Dana A."/>
            <person name="Delcher A."/>
            <person name="Dew I."/>
            <person name="Evans C.A."/>
            <person name="Flanigan M."/>
            <person name="Grundschober-Freimoser A."/>
            <person name="Friedli L."/>
            <person name="Gu Z."/>
            <person name="Guan P."/>
            <person name="Guigo R."/>
            <person name="Hillenmeyer M.E."/>
            <person name="Hladun S.L."/>
            <person name="Hogan J.R."/>
            <person name="Hong Y.S."/>
            <person name="Hoover J."/>
            <person name="Jaillon O."/>
            <person name="Ke Z."/>
            <person name="Kodira C."/>
            <person name="Kokoza E."/>
            <person name="Koutsos A."/>
            <person name="Letunic I."/>
            <person name="Levitsky A."/>
            <person name="Liang Y."/>
            <person name="Lin J.J."/>
            <person name="Lobo N.F."/>
            <person name="Lopez J.R."/>
            <person name="Malek J.A."/>
            <person name="McIntosh T.C."/>
            <person name="Meister S."/>
            <person name="Miller J."/>
            <person name="Mobarry C."/>
            <person name="Mongin E."/>
            <person name="Murphy S.D."/>
            <person name="O'Brochta D.A."/>
            <person name="Pfannkoch C."/>
            <person name="Qi R."/>
            <person name="Regier M.A."/>
            <person name="Remington K."/>
            <person name="Shao H."/>
            <person name="Sharakhova M.V."/>
            <person name="Sitter C.D."/>
            <person name="Shetty J."/>
            <person name="Smith T.J."/>
            <person name="Strong R."/>
            <person name="Sun J."/>
            <person name="Thomasova D."/>
            <person name="Ton L.Q."/>
            <person name="Topalis P."/>
            <person name="Tu Z."/>
            <person name="Unger M.F."/>
            <person name="Walenz B."/>
            <person name="Wang A."/>
            <person name="Wang J."/>
            <person name="Wang M."/>
            <person name="Wang X."/>
            <person name="Woodford K.J."/>
            <person name="Wortman J.R."/>
            <person name="Wu M."/>
            <person name="Yao A."/>
            <person name="Zdobnov E.M."/>
            <person name="Zhang H."/>
            <person name="Zhao Q."/>
            <person name="Zhao S."/>
            <person name="Zhu S.C."/>
            <person name="Zhimulev I."/>
            <person name="Coluzzi M."/>
            <person name="della Torre A."/>
            <person name="Roth C.W."/>
            <person name="Louis C."/>
            <person name="Kalush F."/>
            <person name="Mural R.J."/>
            <person name="Myers E.W."/>
            <person name="Adams M.D."/>
            <person name="Smith H.O."/>
            <person name="Broder S."/>
            <person name="Gardner M.J."/>
            <person name="Fraser C.M."/>
            <person name="Birney E."/>
            <person name="Bork P."/>
            <person name="Brey P.T."/>
            <person name="Venter J.C."/>
            <person name="Weissenbach J."/>
            <person name="Kafatos F.C."/>
            <person name="Collins F.H."/>
            <person name="Hoffman S.L."/>
        </authorList>
    </citation>
    <scope>NUCLEOTIDE SEQUENCE [LARGE SCALE GENOMIC DNA]</scope>
    <source>
        <strain evidence="8 9">PEST</strain>
    </source>
</reference>
<comment type="subcellular location">
    <subcellularLocation>
        <location evidence="1">Cell membrane</location>
        <topology evidence="1">Multi-pass membrane protein</topology>
    </subcellularLocation>
</comment>
<accession>A0A3F2YYU5</accession>
<evidence type="ECO:0000256" key="5">
    <source>
        <dbReference type="ARBA" id="ARBA00023136"/>
    </source>
</evidence>
<sequence length="559" mass="65002">MTLIGGILLEPATADSLLVSFLIRVIFELHQDHPNPSNVGLVNFDSQNLSYIPTELMKHVTDVTFLNIDINEQRTETKAIHYAPILVHAFGISKPNGPSEESPIQSEVLNILEYFKLIEKTKNIIVLLDAYGVKPTELDLLAKTYHHFGAIDIIYVLLKMKEPIVIRLNDMSTEFVKLSTFARIEQLFPDRLANMSGRPYKVACLENPPLSFRSPATNRTIGIDVEFIDMIAKHQHTVADYRYTAQPIELFEPWHSTEIDFATYRIILTEQAYKFALLFLPNQNLWCLAVPKTYNRILHQQILWPYTTDMWLLIGTIVICFLLYRLILKHTLQRRHPNAFPIINTPLHILRILLLFLLSEYYTALLSSNLGLSKLPAYPRTFEQFKKSTIPLIVHRPESYEFLRNNEDLMSRTIRWNFSQRYDPTRLAVVQLCDLFPYTIRATTRLVGKELSHHHYHLIEKPVKCAICMSPFRQTSPLLSRFQMYVRRLYEAGVWDFVVRKWTSFTMQPMGFEALDSSMLKLEHFAPVYIVGGYIYVLCVGVFLLEIITHRILRRLNGR</sequence>
<evidence type="ECO:0000256" key="2">
    <source>
        <dbReference type="ARBA" id="ARBA00022475"/>
    </source>
</evidence>
<dbReference type="VEuPathDB" id="VectorBase:AGAP029226"/>
<dbReference type="InParanoid" id="A0A3F2YYU5"/>
<evidence type="ECO:0000256" key="1">
    <source>
        <dbReference type="ARBA" id="ARBA00004651"/>
    </source>
</evidence>
<dbReference type="EnsemblMetazoa" id="AGAP029226-RA">
    <property type="protein sequence ID" value="AGAP029226-PA"/>
    <property type="gene ID" value="AGAP029226"/>
</dbReference>
<dbReference type="EMBL" id="AAAB01008960">
    <property type="status" value="NOT_ANNOTATED_CDS"/>
    <property type="molecule type" value="Genomic_DNA"/>
</dbReference>
<dbReference type="GO" id="GO:0005886">
    <property type="term" value="C:plasma membrane"/>
    <property type="evidence" value="ECO:0007669"/>
    <property type="project" value="UniProtKB-SubCell"/>
</dbReference>
<dbReference type="FunCoup" id="A0A3F2YYU5">
    <property type="interactions" value="16"/>
</dbReference>
<keyword evidence="3" id="KW-0812">Transmembrane</keyword>
<evidence type="ECO:0000256" key="4">
    <source>
        <dbReference type="ARBA" id="ARBA00022989"/>
    </source>
</evidence>
<organism evidence="8 9">
    <name type="scientific">Anopheles gambiae</name>
    <name type="common">African malaria mosquito</name>
    <dbReference type="NCBI Taxonomy" id="7165"/>
    <lineage>
        <taxon>Eukaryota</taxon>
        <taxon>Metazoa</taxon>
        <taxon>Ecdysozoa</taxon>
        <taxon>Arthropoda</taxon>
        <taxon>Hexapoda</taxon>
        <taxon>Insecta</taxon>
        <taxon>Pterygota</taxon>
        <taxon>Neoptera</taxon>
        <taxon>Endopterygota</taxon>
        <taxon>Diptera</taxon>
        <taxon>Nematocera</taxon>
        <taxon>Culicoidea</taxon>
        <taxon>Culicidae</taxon>
        <taxon>Anophelinae</taxon>
        <taxon>Anopheles</taxon>
    </lineage>
</organism>
<dbReference type="InterPro" id="IPR052192">
    <property type="entry name" value="Insect_Ionotropic_Sensory_Rcpt"/>
</dbReference>
<name>A0A3F2YYU5_ANOGA</name>
<reference evidence="8" key="3">
    <citation type="submission" date="2020-05" db="UniProtKB">
        <authorList>
            <consortium name="EnsemblMetazoa"/>
        </authorList>
    </citation>
    <scope>IDENTIFICATION</scope>
    <source>
        <strain evidence="8">PEST</strain>
    </source>
</reference>
<evidence type="ECO:0000313" key="9">
    <source>
        <dbReference type="Proteomes" id="UP000007062"/>
    </source>
</evidence>